<dbReference type="InterPro" id="IPR002347">
    <property type="entry name" value="SDR_fam"/>
</dbReference>
<dbReference type="Pfam" id="PF13561">
    <property type="entry name" value="adh_short_C2"/>
    <property type="match status" value="1"/>
</dbReference>
<protein>
    <submittedName>
        <fullName evidence="5">3-oxoacyl-[acyl-carrier-protein] reductase</fullName>
    </submittedName>
</protein>
<dbReference type="PRINTS" id="PR00081">
    <property type="entry name" value="GDHRDH"/>
</dbReference>
<dbReference type="Proteomes" id="UP000023561">
    <property type="component" value="Unassembled WGS sequence"/>
</dbReference>
<evidence type="ECO:0000313" key="6">
    <source>
        <dbReference type="Proteomes" id="UP000023561"/>
    </source>
</evidence>
<evidence type="ECO:0000256" key="2">
    <source>
        <dbReference type="ARBA" id="ARBA00023002"/>
    </source>
</evidence>
<reference evidence="5 6" key="1">
    <citation type="submission" date="2014-04" db="EMBL/GenBank/DDBJ databases">
        <title>Whole genome shotgun sequence of Geobacillus caldoxylosilyticus NBRC 107762.</title>
        <authorList>
            <person name="Hosoyama A."/>
            <person name="Hosoyama Y."/>
            <person name="Katano-Makiyama Y."/>
            <person name="Tsuchikane K."/>
            <person name="Ohji S."/>
            <person name="Ichikawa N."/>
            <person name="Yamazoe A."/>
            <person name="Fujita N."/>
        </authorList>
    </citation>
    <scope>NUCLEOTIDE SEQUENCE [LARGE SCALE GENOMIC DNA]</scope>
    <source>
        <strain evidence="5 6">NBRC 107762</strain>
    </source>
</reference>
<proteinExistence type="inferred from homology"/>
<dbReference type="Pfam" id="PF00106">
    <property type="entry name" value="adh_short"/>
    <property type="match status" value="1"/>
</dbReference>
<dbReference type="PRINTS" id="PR00080">
    <property type="entry name" value="SDRFAMILY"/>
</dbReference>
<keyword evidence="6" id="KW-1185">Reference proteome</keyword>
<evidence type="ECO:0000259" key="4">
    <source>
        <dbReference type="SMART" id="SM00822"/>
    </source>
</evidence>
<dbReference type="InterPro" id="IPR020904">
    <property type="entry name" value="Sc_DH/Rdtase_CS"/>
</dbReference>
<dbReference type="SUPFAM" id="SSF51735">
    <property type="entry name" value="NAD(P)-binding Rossmann-fold domains"/>
    <property type="match status" value="1"/>
</dbReference>
<dbReference type="EMBL" id="BAWO01000011">
    <property type="protein sequence ID" value="GAJ39010.1"/>
    <property type="molecule type" value="Genomic_DNA"/>
</dbReference>
<dbReference type="InterPro" id="IPR036291">
    <property type="entry name" value="NAD(P)-bd_dom_sf"/>
</dbReference>
<keyword evidence="2" id="KW-0560">Oxidoreductase</keyword>
<dbReference type="Gene3D" id="3.40.50.720">
    <property type="entry name" value="NAD(P)-binding Rossmann-like Domain"/>
    <property type="match status" value="1"/>
</dbReference>
<evidence type="ECO:0000256" key="3">
    <source>
        <dbReference type="RuleBase" id="RU000363"/>
    </source>
</evidence>
<accession>A0A023DCJ2</accession>
<evidence type="ECO:0000256" key="1">
    <source>
        <dbReference type="ARBA" id="ARBA00006484"/>
    </source>
</evidence>
<dbReference type="GeneID" id="301193627"/>
<dbReference type="PROSITE" id="PS00061">
    <property type="entry name" value="ADH_SHORT"/>
    <property type="match status" value="1"/>
</dbReference>
<dbReference type="InterPro" id="IPR057326">
    <property type="entry name" value="KR_dom"/>
</dbReference>
<dbReference type="GO" id="GO:0008206">
    <property type="term" value="P:bile acid metabolic process"/>
    <property type="evidence" value="ECO:0007669"/>
    <property type="project" value="UniProtKB-ARBA"/>
</dbReference>
<dbReference type="RefSeq" id="WP_017434965.1">
    <property type="nucleotide sequence ID" value="NZ_BAWO01000011.1"/>
</dbReference>
<comment type="caution">
    <text evidence="5">The sequence shown here is derived from an EMBL/GenBank/DDBJ whole genome shotgun (WGS) entry which is preliminary data.</text>
</comment>
<dbReference type="OrthoDB" id="9803333at2"/>
<gene>
    <name evidence="5" type="primary">fabG</name>
    <name evidence="5" type="ORF">GCA01S_011_00630</name>
</gene>
<organism evidence="5 6">
    <name type="scientific">Parageobacillus caldoxylosilyticus NBRC 107762</name>
    <dbReference type="NCBI Taxonomy" id="1220594"/>
    <lineage>
        <taxon>Bacteria</taxon>
        <taxon>Bacillati</taxon>
        <taxon>Bacillota</taxon>
        <taxon>Bacilli</taxon>
        <taxon>Bacillales</taxon>
        <taxon>Anoxybacillaceae</taxon>
        <taxon>Saccharococcus</taxon>
    </lineage>
</organism>
<dbReference type="FunFam" id="3.40.50.720:FF:000084">
    <property type="entry name" value="Short-chain dehydrogenase reductase"/>
    <property type="match status" value="1"/>
</dbReference>
<dbReference type="AlphaFoldDB" id="A0A023DCJ2"/>
<comment type="similarity">
    <text evidence="1 3">Belongs to the short-chain dehydrogenases/reductases (SDR) family.</text>
</comment>
<name>A0A023DCJ2_9BACL</name>
<dbReference type="PANTHER" id="PTHR42760">
    <property type="entry name" value="SHORT-CHAIN DEHYDROGENASES/REDUCTASES FAMILY MEMBER"/>
    <property type="match status" value="1"/>
</dbReference>
<sequence>MSSWAELLKGKVAVVTGASRGIGRADALALAEAGADVVITDILIESDEESRAMAQKYGPLSQVMHSTKVVYAEKTAKEIQAMGRRSLAIKMDVTDREQVKEVFARVKEEFGSIDILVNNAGTLDHISQIEKQNDDLWERDLKVNLTGAYNCTKAVWPYMKEQGWGRIINMSSVAGTLGGFGQASYSATKGALLSFTKSMALEGARYGITVNAIVPGIINTEAFRMGNPKMNERMIQRTAFKRPGEPEDIANAITFLCSDKAKYITGIGLNVSGGIELFTF</sequence>
<evidence type="ECO:0000313" key="5">
    <source>
        <dbReference type="EMBL" id="GAJ39010.1"/>
    </source>
</evidence>
<dbReference type="SMART" id="SM00822">
    <property type="entry name" value="PKS_KR"/>
    <property type="match status" value="1"/>
</dbReference>
<dbReference type="GO" id="GO:0016616">
    <property type="term" value="F:oxidoreductase activity, acting on the CH-OH group of donors, NAD or NADP as acceptor"/>
    <property type="evidence" value="ECO:0007669"/>
    <property type="project" value="TreeGrafter"/>
</dbReference>
<feature type="domain" description="Ketoreductase" evidence="4">
    <location>
        <begin position="11"/>
        <end position="216"/>
    </location>
</feature>
<dbReference type="PANTHER" id="PTHR42760:SF133">
    <property type="entry name" value="3-OXOACYL-[ACYL-CARRIER-PROTEIN] REDUCTASE"/>
    <property type="match status" value="1"/>
</dbReference>